<dbReference type="InterPro" id="IPR050596">
    <property type="entry name" value="AspAT/PAT-like"/>
</dbReference>
<evidence type="ECO:0000256" key="2">
    <source>
        <dbReference type="ARBA" id="ARBA00007441"/>
    </source>
</evidence>
<organism evidence="8 9">
    <name type="scientific">Hymenobacter oligotrophus</name>
    <dbReference type="NCBI Taxonomy" id="2319843"/>
    <lineage>
        <taxon>Bacteria</taxon>
        <taxon>Pseudomonadati</taxon>
        <taxon>Bacteroidota</taxon>
        <taxon>Cytophagia</taxon>
        <taxon>Cytophagales</taxon>
        <taxon>Hymenobacteraceae</taxon>
        <taxon>Hymenobacter</taxon>
    </lineage>
</organism>
<dbReference type="InterPro" id="IPR004839">
    <property type="entry name" value="Aminotransferase_I/II_large"/>
</dbReference>
<keyword evidence="5" id="KW-0663">Pyridoxal phosphate</keyword>
<evidence type="ECO:0000256" key="3">
    <source>
        <dbReference type="ARBA" id="ARBA00022576"/>
    </source>
</evidence>
<name>A0A3B7R707_9BACT</name>
<evidence type="ECO:0000256" key="1">
    <source>
        <dbReference type="ARBA" id="ARBA00001933"/>
    </source>
</evidence>
<dbReference type="GO" id="GO:0008483">
    <property type="term" value="F:transaminase activity"/>
    <property type="evidence" value="ECO:0007669"/>
    <property type="project" value="UniProtKB-KW"/>
</dbReference>
<gene>
    <name evidence="8" type="ORF">D3Y59_08230</name>
</gene>
<protein>
    <recommendedName>
        <fullName evidence="6">Aminotransferase</fullName>
        <ecNumber evidence="6">2.6.1.-</ecNumber>
    </recommendedName>
</protein>
<dbReference type="KEGG" id="hyh:D3Y59_08230"/>
<dbReference type="RefSeq" id="WP_119444617.1">
    <property type="nucleotide sequence ID" value="NZ_CP032317.1"/>
</dbReference>
<dbReference type="InterPro" id="IPR015422">
    <property type="entry name" value="PyrdxlP-dep_Trfase_small"/>
</dbReference>
<dbReference type="Gene3D" id="3.40.640.10">
    <property type="entry name" value="Type I PLP-dependent aspartate aminotransferase-like (Major domain)"/>
    <property type="match status" value="1"/>
</dbReference>
<dbReference type="PANTHER" id="PTHR46383:SF1">
    <property type="entry name" value="ASPARTATE AMINOTRANSFERASE"/>
    <property type="match status" value="1"/>
</dbReference>
<dbReference type="PANTHER" id="PTHR46383">
    <property type="entry name" value="ASPARTATE AMINOTRANSFERASE"/>
    <property type="match status" value="1"/>
</dbReference>
<evidence type="ECO:0000259" key="7">
    <source>
        <dbReference type="Pfam" id="PF00155"/>
    </source>
</evidence>
<dbReference type="CDD" id="cd00609">
    <property type="entry name" value="AAT_like"/>
    <property type="match status" value="1"/>
</dbReference>
<comment type="cofactor">
    <cofactor evidence="1 6">
        <name>pyridoxal 5'-phosphate</name>
        <dbReference type="ChEBI" id="CHEBI:597326"/>
    </cofactor>
</comment>
<dbReference type="PROSITE" id="PS00105">
    <property type="entry name" value="AA_TRANSFER_CLASS_1"/>
    <property type="match status" value="1"/>
</dbReference>
<dbReference type="SUPFAM" id="SSF53383">
    <property type="entry name" value="PLP-dependent transferases"/>
    <property type="match status" value="1"/>
</dbReference>
<dbReference type="EMBL" id="CP032317">
    <property type="protein sequence ID" value="AYA37041.1"/>
    <property type="molecule type" value="Genomic_DNA"/>
</dbReference>
<reference evidence="8 9" key="1">
    <citation type="submission" date="2018-09" db="EMBL/GenBank/DDBJ databases">
        <title>Hymenobacter medium sp. nov., isolated from R2A medium.</title>
        <authorList>
            <person name="Yingchao G."/>
        </authorList>
    </citation>
    <scope>NUCLEOTIDE SEQUENCE [LARGE SCALE GENOMIC DNA]</scope>
    <source>
        <strain evidence="9">sh-6</strain>
    </source>
</reference>
<dbReference type="Pfam" id="PF00155">
    <property type="entry name" value="Aminotran_1_2"/>
    <property type="match status" value="1"/>
</dbReference>
<comment type="similarity">
    <text evidence="2 6">Belongs to the class-I pyridoxal-phosphate-dependent aminotransferase family.</text>
</comment>
<keyword evidence="9" id="KW-1185">Reference proteome</keyword>
<feature type="domain" description="Aminotransferase class I/classII large" evidence="7">
    <location>
        <begin position="41"/>
        <end position="399"/>
    </location>
</feature>
<evidence type="ECO:0000256" key="4">
    <source>
        <dbReference type="ARBA" id="ARBA00022679"/>
    </source>
</evidence>
<evidence type="ECO:0000313" key="9">
    <source>
        <dbReference type="Proteomes" id="UP000262802"/>
    </source>
</evidence>
<dbReference type="EC" id="2.6.1.-" evidence="6"/>
<dbReference type="Gene3D" id="3.90.1150.10">
    <property type="entry name" value="Aspartate Aminotransferase, domain 1"/>
    <property type="match status" value="1"/>
</dbReference>
<dbReference type="Proteomes" id="UP000262802">
    <property type="component" value="Chromosome"/>
</dbReference>
<keyword evidence="3 6" id="KW-0032">Aminotransferase</keyword>
<dbReference type="GO" id="GO:0030170">
    <property type="term" value="F:pyridoxal phosphate binding"/>
    <property type="evidence" value="ECO:0007669"/>
    <property type="project" value="InterPro"/>
</dbReference>
<proteinExistence type="inferred from homology"/>
<dbReference type="OrthoDB" id="1489696at2"/>
<dbReference type="GO" id="GO:0006520">
    <property type="term" value="P:amino acid metabolic process"/>
    <property type="evidence" value="ECO:0007669"/>
    <property type="project" value="InterPro"/>
</dbReference>
<accession>A0A3B7R707</accession>
<dbReference type="AlphaFoldDB" id="A0A3B7R707"/>
<keyword evidence="4 6" id="KW-0808">Transferase</keyword>
<evidence type="ECO:0000313" key="8">
    <source>
        <dbReference type="EMBL" id="AYA37041.1"/>
    </source>
</evidence>
<sequence>MSNAADTLATSFLSDRINALEESQTIGMAKKARELAAKGVDVISLSFGEPDFQTPQYVKDAAKKAIDDGYTFYTPVPGYPELRAAIAEKFKRDNNLDYKPENIVVSTGAKQSIANAVMSLVNPGDEVLIFSPYWVSYEEIVKLAEGTPIKLVGTLENDYKVTAEQLEEAITPRTKLVMYSSPCNPTGSVFSREELAAIAEVVARNPHVHVIADEIYEYINFVGEHVSLAQFAEVKDQVITINGFSKGYAMTGWRIGYLAARKEIAAACEKMQSQITSGTCSIAQRAALAALQGGRTSADEMVEAYRRRRDLVLEMVREIPGLKTPTPSGAFYVFPEVSSYFGKATPEGQVIENACDLAIYLLNDGHVATVDGGAFGAPQCLRMSTAAADEKLREAFRRIKVSLAKLA</sequence>
<dbReference type="FunFam" id="3.40.640.10:FF:000033">
    <property type="entry name" value="Aspartate aminotransferase"/>
    <property type="match status" value="1"/>
</dbReference>
<dbReference type="InterPro" id="IPR004838">
    <property type="entry name" value="NHTrfase_class1_PyrdxlP-BS"/>
</dbReference>
<dbReference type="InterPro" id="IPR015421">
    <property type="entry name" value="PyrdxlP-dep_Trfase_major"/>
</dbReference>
<dbReference type="InterPro" id="IPR015424">
    <property type="entry name" value="PyrdxlP-dep_Trfase"/>
</dbReference>
<evidence type="ECO:0000256" key="6">
    <source>
        <dbReference type="RuleBase" id="RU000481"/>
    </source>
</evidence>
<evidence type="ECO:0000256" key="5">
    <source>
        <dbReference type="ARBA" id="ARBA00022898"/>
    </source>
</evidence>